<sequence length="102" mass="10968">MSVGWDVEWGSWVLGDLADVLGRVADLLGRQQDVARIEVVPPTEGGGLPAVTVHVDGEMPKRKLRRRLLYGEDEVEFISQSPTGWTAETAGLVLTVVVAGGE</sequence>
<dbReference type="EMBL" id="RKHO01000001">
    <property type="protein sequence ID" value="ROR91813.1"/>
    <property type="molecule type" value="Genomic_DNA"/>
</dbReference>
<accession>A0A3N2CWE3</accession>
<reference evidence="1 2" key="1">
    <citation type="submission" date="2018-11" db="EMBL/GenBank/DDBJ databases">
        <title>Sequencing the genomes of 1000 actinobacteria strains.</title>
        <authorList>
            <person name="Klenk H.-P."/>
        </authorList>
    </citation>
    <scope>NUCLEOTIDE SEQUENCE [LARGE SCALE GENOMIC DNA]</scope>
    <source>
        <strain evidence="1 2">DSM 12652</strain>
    </source>
</reference>
<evidence type="ECO:0000313" key="2">
    <source>
        <dbReference type="Proteomes" id="UP000281738"/>
    </source>
</evidence>
<dbReference type="Proteomes" id="UP000281738">
    <property type="component" value="Unassembled WGS sequence"/>
</dbReference>
<organism evidence="1 2">
    <name type="scientific">Nocardioides aurantiacus</name>
    <dbReference type="NCBI Taxonomy" id="86796"/>
    <lineage>
        <taxon>Bacteria</taxon>
        <taxon>Bacillati</taxon>
        <taxon>Actinomycetota</taxon>
        <taxon>Actinomycetes</taxon>
        <taxon>Propionibacteriales</taxon>
        <taxon>Nocardioidaceae</taxon>
        <taxon>Nocardioides</taxon>
    </lineage>
</organism>
<dbReference type="OrthoDB" id="3790736at2"/>
<dbReference type="AlphaFoldDB" id="A0A3N2CWE3"/>
<keyword evidence="2" id="KW-1185">Reference proteome</keyword>
<name>A0A3N2CWE3_9ACTN</name>
<evidence type="ECO:0000313" key="1">
    <source>
        <dbReference type="EMBL" id="ROR91813.1"/>
    </source>
</evidence>
<protein>
    <submittedName>
        <fullName evidence="1">Uncharacterized protein</fullName>
    </submittedName>
</protein>
<gene>
    <name evidence="1" type="ORF">EDD33_2689</name>
</gene>
<proteinExistence type="predicted"/>
<dbReference type="RefSeq" id="WP_123391423.1">
    <property type="nucleotide sequence ID" value="NZ_RKHO01000001.1"/>
</dbReference>
<comment type="caution">
    <text evidence="1">The sequence shown here is derived from an EMBL/GenBank/DDBJ whole genome shotgun (WGS) entry which is preliminary data.</text>
</comment>